<organism evidence="11 12">
    <name type="scientific">Grifola frondosa</name>
    <name type="common">Maitake</name>
    <name type="synonym">Polyporus frondosus</name>
    <dbReference type="NCBI Taxonomy" id="5627"/>
    <lineage>
        <taxon>Eukaryota</taxon>
        <taxon>Fungi</taxon>
        <taxon>Dikarya</taxon>
        <taxon>Basidiomycota</taxon>
        <taxon>Agaricomycotina</taxon>
        <taxon>Agaricomycetes</taxon>
        <taxon>Polyporales</taxon>
        <taxon>Grifolaceae</taxon>
        <taxon>Grifola</taxon>
    </lineage>
</organism>
<dbReference type="PRINTS" id="PR00747">
    <property type="entry name" value="GLYHDRLASE47"/>
</dbReference>
<comment type="catalytic activity">
    <reaction evidence="8">
        <text>N(4)-(alpha-D-Man-(1-&gt;2)-alpha-D-Man-(1-&gt;2)-alpha-D-Man-(1-&gt;3)-[alpha-D-Man-(1-&gt;3)-[alpha-D-Man-(1-&gt;2)-alpha-D-Man-(1-&gt;6)]-alpha-D-Man-(1-&gt;6)]-beta-D-Man-(1-&gt;4)-beta-D-GlcNAc-(1-&gt;4)-beta-D-GlcNAc)-L-asparaginyl-[protein] (N-glucan mannose isomer 8A1,2,3B1,3) + 3 H2O = N(4)-(alpha-D-Man-(1-&gt;3)-[alpha-D-Man-(1-&gt;3)-[alpha-D-Man-(1-&gt;6)]-alpha-D-Man-(1-&gt;6)]-beta-D-Man-(1-&gt;4)-beta-D-GlcNAc-(1-&gt;4)-beta-D-GlcNAc)-L-asparaginyl-[protein] (N-glucan mannose isomer 5A1,2) + 3 beta-D-mannose</text>
        <dbReference type="Rhea" id="RHEA:56028"/>
        <dbReference type="Rhea" id="RHEA-COMP:14358"/>
        <dbReference type="Rhea" id="RHEA-COMP:14367"/>
        <dbReference type="ChEBI" id="CHEBI:15377"/>
        <dbReference type="ChEBI" id="CHEBI:28563"/>
        <dbReference type="ChEBI" id="CHEBI:59087"/>
        <dbReference type="ChEBI" id="CHEBI:60628"/>
        <dbReference type="EC" id="3.2.1.113"/>
    </reaction>
</comment>
<comment type="cofactor">
    <cofactor evidence="1">
        <name>Ca(2+)</name>
        <dbReference type="ChEBI" id="CHEBI:29108"/>
    </cofactor>
</comment>
<evidence type="ECO:0000313" key="12">
    <source>
        <dbReference type="Proteomes" id="UP000092993"/>
    </source>
</evidence>
<dbReference type="SUPFAM" id="SSF48225">
    <property type="entry name" value="Seven-hairpin glycosidases"/>
    <property type="match status" value="1"/>
</dbReference>
<evidence type="ECO:0000256" key="3">
    <source>
        <dbReference type="ARBA" id="ARBA00007658"/>
    </source>
</evidence>
<evidence type="ECO:0000256" key="6">
    <source>
        <dbReference type="ARBA" id="ARBA00022837"/>
    </source>
</evidence>
<evidence type="ECO:0000256" key="8">
    <source>
        <dbReference type="ARBA" id="ARBA00047669"/>
    </source>
</evidence>
<keyword evidence="7" id="KW-1015">Disulfide bond</keyword>
<comment type="catalytic activity">
    <reaction evidence="9">
        <text>N(4)-(alpha-D-Man-(1-&gt;2)-alpha-D-Man-(1-&gt;2)-alpha-D-Man-(1-&gt;3)-[alpha-D-Man-(1-&gt;2)-alpha-D-Man-(1-&gt;3)-[alpha-D-Man-(1-&gt;2)-alpha-D-Man-(1-&gt;6)]-alpha-D-Man-(1-&gt;6)]-beta-D-Man-(1-&gt;4)-beta-D-GlcNAc-(1-&gt;4)-beta-D-GlcNAc)-L-asparaginyl-[protein] (N-glucan mannose isomer 9A1,2,3B1,2,3) + 4 H2O = N(4)-(alpha-D-Man-(1-&gt;3)-[alpha-D-Man-(1-&gt;3)-[alpha-D-Man-(1-&gt;6)]-alpha-D-Man-(1-&gt;6)]-beta-D-Man-(1-&gt;4)-beta-D-GlcNAc-(1-&gt;4)-beta-D-GlcNAc)-L-asparaginyl-[protein] (N-glucan mannose isomer 5A1,2) + 4 beta-D-mannose</text>
        <dbReference type="Rhea" id="RHEA:56008"/>
        <dbReference type="Rhea" id="RHEA-COMP:14356"/>
        <dbReference type="Rhea" id="RHEA-COMP:14367"/>
        <dbReference type="ChEBI" id="CHEBI:15377"/>
        <dbReference type="ChEBI" id="CHEBI:28563"/>
        <dbReference type="ChEBI" id="CHEBI:59087"/>
        <dbReference type="ChEBI" id="CHEBI:139493"/>
        <dbReference type="EC" id="3.2.1.113"/>
    </reaction>
</comment>
<keyword evidence="10" id="KW-0326">Glycosidase</keyword>
<dbReference type="GO" id="GO:0005975">
    <property type="term" value="P:carbohydrate metabolic process"/>
    <property type="evidence" value="ECO:0007669"/>
    <property type="project" value="InterPro"/>
</dbReference>
<dbReference type="EC" id="3.2.1.-" evidence="10"/>
<dbReference type="AlphaFoldDB" id="A0A1C7M0K4"/>
<dbReference type="OrthoDB" id="8118055at2759"/>
<dbReference type="GO" id="GO:0005509">
    <property type="term" value="F:calcium ion binding"/>
    <property type="evidence" value="ECO:0007669"/>
    <property type="project" value="InterPro"/>
</dbReference>
<dbReference type="Pfam" id="PF01532">
    <property type="entry name" value="Glyco_hydro_47"/>
    <property type="match status" value="1"/>
</dbReference>
<evidence type="ECO:0000256" key="4">
    <source>
        <dbReference type="ARBA" id="ARBA00022723"/>
    </source>
</evidence>
<dbReference type="GO" id="GO:0004571">
    <property type="term" value="F:mannosyl-oligosaccharide 1,2-alpha-mannosidase activity"/>
    <property type="evidence" value="ECO:0007669"/>
    <property type="project" value="UniProtKB-EC"/>
</dbReference>
<dbReference type="InterPro" id="IPR050749">
    <property type="entry name" value="Glycosyl_Hydrolase_47"/>
</dbReference>
<dbReference type="PANTHER" id="PTHR11742">
    <property type="entry name" value="MANNOSYL-OLIGOSACCHARIDE ALPHA-1,2-MANNOSIDASE-RELATED"/>
    <property type="match status" value="1"/>
</dbReference>
<dbReference type="InterPro" id="IPR012341">
    <property type="entry name" value="6hp_glycosidase-like_sf"/>
</dbReference>
<evidence type="ECO:0000256" key="1">
    <source>
        <dbReference type="ARBA" id="ARBA00001913"/>
    </source>
</evidence>
<dbReference type="InterPro" id="IPR036026">
    <property type="entry name" value="Seven-hairpin_glycosidases"/>
</dbReference>
<dbReference type="EMBL" id="LUGG01000020">
    <property type="protein sequence ID" value="OBZ68634.1"/>
    <property type="molecule type" value="Genomic_DNA"/>
</dbReference>
<comment type="similarity">
    <text evidence="3 10">Belongs to the glycosyl hydrolase 47 family.</text>
</comment>
<dbReference type="GO" id="GO:0016020">
    <property type="term" value="C:membrane"/>
    <property type="evidence" value="ECO:0007669"/>
    <property type="project" value="InterPro"/>
</dbReference>
<keyword evidence="6" id="KW-0106">Calcium</keyword>
<keyword evidence="12" id="KW-1185">Reference proteome</keyword>
<dbReference type="Proteomes" id="UP000092993">
    <property type="component" value="Unassembled WGS sequence"/>
</dbReference>
<keyword evidence="5 10" id="KW-0378">Hydrolase</keyword>
<accession>A0A1C7M0K4</accession>
<dbReference type="STRING" id="5627.A0A1C7M0K4"/>
<dbReference type="PANTHER" id="PTHR11742:SF55">
    <property type="entry name" value="ENDOPLASMIC RETICULUM MANNOSYL-OLIGOSACCHARIDE 1,2-ALPHA-MANNOSIDASE"/>
    <property type="match status" value="1"/>
</dbReference>
<dbReference type="GO" id="GO:0036503">
    <property type="term" value="P:ERAD pathway"/>
    <property type="evidence" value="ECO:0007669"/>
    <property type="project" value="UniProtKB-ARBA"/>
</dbReference>
<protein>
    <recommendedName>
        <fullName evidence="10">alpha-1,2-Mannosidase</fullName>
        <ecNumber evidence="10">3.2.1.-</ecNumber>
    </recommendedName>
</protein>
<evidence type="ECO:0000256" key="10">
    <source>
        <dbReference type="RuleBase" id="RU361193"/>
    </source>
</evidence>
<proteinExistence type="inferred from homology"/>
<dbReference type="GO" id="GO:0005783">
    <property type="term" value="C:endoplasmic reticulum"/>
    <property type="evidence" value="ECO:0007669"/>
    <property type="project" value="TreeGrafter"/>
</dbReference>
<reference evidence="11 12" key="1">
    <citation type="submission" date="2016-03" db="EMBL/GenBank/DDBJ databases">
        <title>Whole genome sequencing of Grifola frondosa 9006-11.</title>
        <authorList>
            <person name="Min B."/>
            <person name="Park H."/>
            <person name="Kim J.-G."/>
            <person name="Cho H."/>
            <person name="Oh Y.-L."/>
            <person name="Kong W.-S."/>
            <person name="Choi I.-G."/>
        </authorList>
    </citation>
    <scope>NUCLEOTIDE SEQUENCE [LARGE SCALE GENOMIC DNA]</scope>
    <source>
        <strain evidence="11 12">9006-11</strain>
    </source>
</reference>
<evidence type="ECO:0000313" key="11">
    <source>
        <dbReference type="EMBL" id="OBZ68634.1"/>
    </source>
</evidence>
<sequence length="289" mass="32792">MRYTLGWLMRDAMGDDEYHPISHKGSNLTEAGGIGYTVVDSIDTMLLMGLDEEYQRARDWVASNMTFERDANFNTFETTIRVLGGLLSAYTLSEDPMFLERAKDLADRIMPTFDTPSGLPLSLVNLAKREGVPDKDNRGLVSTAEVSTLQLEFKYLSHLIDDESYWEKAETVESHQWVNSAVIHSPEDGRFALSAIRLGSRGDSYYEYLLSDSGSNNDDHRKQYIQTNFTEPVYKDMFDPFRPLLVQMYDDAINGVQAHLIQKSRNARLTYTSELIPERNAAGEMSVIV</sequence>
<evidence type="ECO:0000256" key="2">
    <source>
        <dbReference type="ARBA" id="ARBA00004922"/>
    </source>
</evidence>
<evidence type="ECO:0000256" key="5">
    <source>
        <dbReference type="ARBA" id="ARBA00022801"/>
    </source>
</evidence>
<comment type="caution">
    <text evidence="11">The sequence shown here is derived from an EMBL/GenBank/DDBJ whole genome shotgun (WGS) entry which is preliminary data.</text>
</comment>
<keyword evidence="4" id="KW-0479">Metal-binding</keyword>
<comment type="pathway">
    <text evidence="2">Protein modification; protein glycosylation.</text>
</comment>
<dbReference type="InterPro" id="IPR001382">
    <property type="entry name" value="Glyco_hydro_47"/>
</dbReference>
<name>A0A1C7M0K4_GRIFR</name>
<dbReference type="Gene3D" id="1.50.10.10">
    <property type="match status" value="1"/>
</dbReference>
<evidence type="ECO:0000256" key="9">
    <source>
        <dbReference type="ARBA" id="ARBA00048605"/>
    </source>
</evidence>
<gene>
    <name evidence="11" type="primary">MNS1</name>
    <name evidence="11" type="ORF">A0H81_11538</name>
</gene>
<evidence type="ECO:0000256" key="7">
    <source>
        <dbReference type="ARBA" id="ARBA00023157"/>
    </source>
</evidence>